<organism evidence="2 3">
    <name type="scientific">Leucothrix arctica</name>
    <dbReference type="NCBI Taxonomy" id="1481894"/>
    <lineage>
        <taxon>Bacteria</taxon>
        <taxon>Pseudomonadati</taxon>
        <taxon>Pseudomonadota</taxon>
        <taxon>Gammaproteobacteria</taxon>
        <taxon>Thiotrichales</taxon>
        <taxon>Thiotrichaceae</taxon>
        <taxon>Leucothrix</taxon>
    </lineage>
</organism>
<accession>A0A317CGY4</accession>
<dbReference type="EMBL" id="QGKL01000033">
    <property type="protein sequence ID" value="PWQ95560.1"/>
    <property type="molecule type" value="Genomic_DNA"/>
</dbReference>
<dbReference type="Proteomes" id="UP000245506">
    <property type="component" value="Unassembled WGS sequence"/>
</dbReference>
<evidence type="ECO:0000259" key="1">
    <source>
        <dbReference type="Pfam" id="PF02514"/>
    </source>
</evidence>
<comment type="caution">
    <text evidence="2">The sequence shown here is derived from an EMBL/GenBank/DDBJ whole genome shotgun (WGS) entry which is preliminary data.</text>
</comment>
<gene>
    <name evidence="2" type="ORF">DKT75_12310</name>
</gene>
<protein>
    <recommendedName>
        <fullName evidence="1">CobN/magnesium chelatase domain-containing protein</fullName>
    </recommendedName>
</protein>
<dbReference type="Pfam" id="PF02514">
    <property type="entry name" value="CobN-Mg_chel"/>
    <property type="match status" value="1"/>
</dbReference>
<dbReference type="OrthoDB" id="9757976at2"/>
<dbReference type="RefSeq" id="WP_109823739.1">
    <property type="nucleotide sequence ID" value="NZ_QGKL01000033.1"/>
</dbReference>
<reference evidence="2 3" key="1">
    <citation type="submission" date="2018-05" db="EMBL/GenBank/DDBJ databases">
        <title>Leucothrix arctica sp. nov., isolated from Arctic seawater.</title>
        <authorList>
            <person name="Choi A."/>
            <person name="Baek K."/>
        </authorList>
    </citation>
    <scope>NUCLEOTIDE SEQUENCE [LARGE SCALE GENOMIC DNA]</scope>
    <source>
        <strain evidence="2 3">IMCC9719</strain>
    </source>
</reference>
<sequence length="106" mass="12584">MTQRLKERPKVRTLKEELNQVIRSRLLNPKWVVSMGIRARLKWRLVLNYLFAYDSTTNLIADYQYAAESDALMFDEENRAFLEAAQWLVGKFRGIRRKTTRNIAGY</sequence>
<dbReference type="AlphaFoldDB" id="A0A317CGY4"/>
<evidence type="ECO:0000313" key="3">
    <source>
        <dbReference type="Proteomes" id="UP000245506"/>
    </source>
</evidence>
<feature type="domain" description="CobN/magnesium chelatase" evidence="1">
    <location>
        <begin position="6"/>
        <end position="84"/>
    </location>
</feature>
<proteinExistence type="predicted"/>
<dbReference type="InterPro" id="IPR003672">
    <property type="entry name" value="CobN/Mg_chltase"/>
</dbReference>
<keyword evidence="3" id="KW-1185">Reference proteome</keyword>
<name>A0A317CGY4_9GAMM</name>
<evidence type="ECO:0000313" key="2">
    <source>
        <dbReference type="EMBL" id="PWQ95560.1"/>
    </source>
</evidence>